<sequence>MDPDDITYLRIAQLHPQGVDLSFSQWKDKTRIASYRRENVFQLQAALVNSFLGVIENKRIAVSGTAIDTDLGLDRGGVEEDIHRYAAGLSRWEPFL</sequence>
<name>A0ABR2ZSA7_9AGAR</name>
<comment type="caution">
    <text evidence="1">The sequence shown here is derived from an EMBL/GenBank/DDBJ whole genome shotgun (WGS) entry which is preliminary data.</text>
</comment>
<keyword evidence="2" id="KW-1185">Reference proteome</keyword>
<dbReference type="Proteomes" id="UP001437256">
    <property type="component" value="Unassembled WGS sequence"/>
</dbReference>
<evidence type="ECO:0000313" key="2">
    <source>
        <dbReference type="Proteomes" id="UP001437256"/>
    </source>
</evidence>
<evidence type="ECO:0000313" key="1">
    <source>
        <dbReference type="EMBL" id="KAL0064160.1"/>
    </source>
</evidence>
<reference evidence="1 2" key="1">
    <citation type="submission" date="2024-05" db="EMBL/GenBank/DDBJ databases">
        <title>A draft genome resource for the thread blight pathogen Marasmius tenuissimus strain MS-2.</title>
        <authorList>
            <person name="Yulfo-Soto G.E."/>
            <person name="Baruah I.K."/>
            <person name="Amoako-Attah I."/>
            <person name="Bukari Y."/>
            <person name="Meinhardt L.W."/>
            <person name="Bailey B.A."/>
            <person name="Cohen S.P."/>
        </authorList>
    </citation>
    <scope>NUCLEOTIDE SEQUENCE [LARGE SCALE GENOMIC DNA]</scope>
    <source>
        <strain evidence="1 2">MS-2</strain>
    </source>
</reference>
<dbReference type="EMBL" id="JBBXMP010000066">
    <property type="protein sequence ID" value="KAL0064160.1"/>
    <property type="molecule type" value="Genomic_DNA"/>
</dbReference>
<protein>
    <submittedName>
        <fullName evidence="1">Uncharacterized protein</fullName>
    </submittedName>
</protein>
<proteinExistence type="predicted"/>
<accession>A0ABR2ZSA7</accession>
<organism evidence="1 2">
    <name type="scientific">Marasmius tenuissimus</name>
    <dbReference type="NCBI Taxonomy" id="585030"/>
    <lineage>
        <taxon>Eukaryota</taxon>
        <taxon>Fungi</taxon>
        <taxon>Dikarya</taxon>
        <taxon>Basidiomycota</taxon>
        <taxon>Agaricomycotina</taxon>
        <taxon>Agaricomycetes</taxon>
        <taxon>Agaricomycetidae</taxon>
        <taxon>Agaricales</taxon>
        <taxon>Marasmiineae</taxon>
        <taxon>Marasmiaceae</taxon>
        <taxon>Marasmius</taxon>
    </lineage>
</organism>
<gene>
    <name evidence="1" type="ORF">AAF712_008882</name>
</gene>